<gene>
    <name evidence="2" type="ORF">ACFSKV_16645</name>
</gene>
<proteinExistence type="predicted"/>
<dbReference type="Proteomes" id="UP001597414">
    <property type="component" value="Unassembled WGS sequence"/>
</dbReference>
<dbReference type="EMBL" id="JBHUIV010000025">
    <property type="protein sequence ID" value="MFD2203208.1"/>
    <property type="molecule type" value="Genomic_DNA"/>
</dbReference>
<feature type="chain" id="PRO_5046833700" evidence="1">
    <location>
        <begin position="22"/>
        <end position="140"/>
    </location>
</feature>
<protein>
    <submittedName>
        <fullName evidence="2">DUF2141 domain-containing protein</fullName>
    </submittedName>
</protein>
<dbReference type="InterPro" id="IPR018673">
    <property type="entry name" value="DUF2141"/>
</dbReference>
<organism evidence="2 3">
    <name type="scientific">Shivajiella indica</name>
    <dbReference type="NCBI Taxonomy" id="872115"/>
    <lineage>
        <taxon>Bacteria</taxon>
        <taxon>Pseudomonadati</taxon>
        <taxon>Bacteroidota</taxon>
        <taxon>Cytophagia</taxon>
        <taxon>Cytophagales</taxon>
        <taxon>Cyclobacteriaceae</taxon>
        <taxon>Shivajiella</taxon>
    </lineage>
</organism>
<evidence type="ECO:0000256" key="1">
    <source>
        <dbReference type="SAM" id="SignalP"/>
    </source>
</evidence>
<evidence type="ECO:0000313" key="3">
    <source>
        <dbReference type="Proteomes" id="UP001597414"/>
    </source>
</evidence>
<keyword evidence="1" id="KW-0732">Signal</keyword>
<evidence type="ECO:0000313" key="2">
    <source>
        <dbReference type="EMBL" id="MFD2203208.1"/>
    </source>
</evidence>
<accession>A0ABW5BEB0</accession>
<comment type="caution">
    <text evidence="2">The sequence shown here is derived from an EMBL/GenBank/DDBJ whole genome shotgun (WGS) entry which is preliminary data.</text>
</comment>
<feature type="signal peptide" evidence="1">
    <location>
        <begin position="1"/>
        <end position="21"/>
    </location>
</feature>
<name>A0ABW5BEB0_9BACT</name>
<dbReference type="RefSeq" id="WP_380805282.1">
    <property type="nucleotide sequence ID" value="NZ_JBHUIV010000025.1"/>
</dbReference>
<keyword evidence="3" id="KW-1185">Reference proteome</keyword>
<dbReference type="Pfam" id="PF09912">
    <property type="entry name" value="DUF2141"/>
    <property type="match status" value="1"/>
</dbReference>
<reference evidence="3" key="1">
    <citation type="journal article" date="2019" name="Int. J. Syst. Evol. Microbiol.">
        <title>The Global Catalogue of Microorganisms (GCM) 10K type strain sequencing project: providing services to taxonomists for standard genome sequencing and annotation.</title>
        <authorList>
            <consortium name="The Broad Institute Genomics Platform"/>
            <consortium name="The Broad Institute Genome Sequencing Center for Infectious Disease"/>
            <person name="Wu L."/>
            <person name="Ma J."/>
        </authorList>
    </citation>
    <scope>NUCLEOTIDE SEQUENCE [LARGE SCALE GENOMIC DNA]</scope>
    <source>
        <strain evidence="3">KCTC 19812</strain>
    </source>
</reference>
<sequence length="140" mass="15067">MKTIFLFLFLVGVLFTDQSSANLTLTVNKVKNDKGVVRVLLFDKSAGFPDVVENAVRNASVDIKGDKAVITFNNLPAGTYALSVFHDSENTGKLRTNAFGIPRDGYGFSNNASGTFGPPSFEKAAFKVNAGENKVSIDLK</sequence>